<dbReference type="RefSeq" id="WP_068036416.1">
    <property type="nucleotide sequence ID" value="NZ_JAAXOO010000001.1"/>
</dbReference>
<dbReference type="PRINTS" id="PR00778">
    <property type="entry name" value="HTHARSR"/>
</dbReference>
<sequence length="93" mass="10721">MHDDQGPIFKALADPTRRVILDELADHDGQTLFELCGRLTMKHGLSSTRQAISQHLDLLAAAGLIRTHRDGRHKFHHLERSPLRHLTDRWLEE</sequence>
<keyword evidence="6" id="KW-1185">Reference proteome</keyword>
<evidence type="ECO:0000256" key="2">
    <source>
        <dbReference type="ARBA" id="ARBA00023125"/>
    </source>
</evidence>
<dbReference type="NCBIfam" id="NF033788">
    <property type="entry name" value="HTH_metalloreg"/>
    <property type="match status" value="1"/>
</dbReference>
<dbReference type="Gene3D" id="1.10.10.10">
    <property type="entry name" value="Winged helix-like DNA-binding domain superfamily/Winged helix DNA-binding domain"/>
    <property type="match status" value="1"/>
</dbReference>
<keyword evidence="3" id="KW-0804">Transcription</keyword>
<dbReference type="GO" id="GO:0003700">
    <property type="term" value="F:DNA-binding transcription factor activity"/>
    <property type="evidence" value="ECO:0007669"/>
    <property type="project" value="InterPro"/>
</dbReference>
<keyword evidence="1" id="KW-0805">Transcription regulation</keyword>
<dbReference type="AlphaFoldDB" id="A0A846XBY7"/>
<dbReference type="SMART" id="SM00418">
    <property type="entry name" value="HTH_ARSR"/>
    <property type="match status" value="1"/>
</dbReference>
<dbReference type="PANTHER" id="PTHR33154">
    <property type="entry name" value="TRANSCRIPTIONAL REGULATOR, ARSR FAMILY"/>
    <property type="match status" value="1"/>
</dbReference>
<dbReference type="GO" id="GO:0003677">
    <property type="term" value="F:DNA binding"/>
    <property type="evidence" value="ECO:0007669"/>
    <property type="project" value="UniProtKB-KW"/>
</dbReference>
<dbReference type="InterPro" id="IPR051081">
    <property type="entry name" value="HTH_MetalResp_TranReg"/>
</dbReference>
<proteinExistence type="predicted"/>
<dbReference type="Proteomes" id="UP000565715">
    <property type="component" value="Unassembled WGS sequence"/>
</dbReference>
<evidence type="ECO:0000256" key="1">
    <source>
        <dbReference type="ARBA" id="ARBA00023015"/>
    </source>
</evidence>
<dbReference type="CDD" id="cd00090">
    <property type="entry name" value="HTH_ARSR"/>
    <property type="match status" value="1"/>
</dbReference>
<dbReference type="PROSITE" id="PS50987">
    <property type="entry name" value="HTH_ARSR_2"/>
    <property type="match status" value="1"/>
</dbReference>
<dbReference type="InterPro" id="IPR036388">
    <property type="entry name" value="WH-like_DNA-bd_sf"/>
</dbReference>
<dbReference type="Pfam" id="PF12840">
    <property type="entry name" value="HTH_20"/>
    <property type="match status" value="1"/>
</dbReference>
<protein>
    <submittedName>
        <fullName evidence="5">Helix-turn-helix transcriptional regulator</fullName>
    </submittedName>
</protein>
<dbReference type="InterPro" id="IPR001845">
    <property type="entry name" value="HTH_ArsR_DNA-bd_dom"/>
</dbReference>
<organism evidence="5 6">
    <name type="scientific">Nocardia speluncae</name>
    <dbReference type="NCBI Taxonomy" id="419477"/>
    <lineage>
        <taxon>Bacteria</taxon>
        <taxon>Bacillati</taxon>
        <taxon>Actinomycetota</taxon>
        <taxon>Actinomycetes</taxon>
        <taxon>Mycobacteriales</taxon>
        <taxon>Nocardiaceae</taxon>
        <taxon>Nocardia</taxon>
    </lineage>
</organism>
<dbReference type="SUPFAM" id="SSF46785">
    <property type="entry name" value="Winged helix' DNA-binding domain"/>
    <property type="match status" value="1"/>
</dbReference>
<evidence type="ECO:0000259" key="4">
    <source>
        <dbReference type="PROSITE" id="PS50987"/>
    </source>
</evidence>
<comment type="caution">
    <text evidence="5">The sequence shown here is derived from an EMBL/GenBank/DDBJ whole genome shotgun (WGS) entry which is preliminary data.</text>
</comment>
<evidence type="ECO:0000256" key="3">
    <source>
        <dbReference type="ARBA" id="ARBA00023163"/>
    </source>
</evidence>
<feature type="domain" description="HTH arsR-type" evidence="4">
    <location>
        <begin position="1"/>
        <end position="93"/>
    </location>
</feature>
<dbReference type="EMBL" id="JAAXOO010000001">
    <property type="protein sequence ID" value="NKY32300.1"/>
    <property type="molecule type" value="Genomic_DNA"/>
</dbReference>
<dbReference type="PANTHER" id="PTHR33154:SF33">
    <property type="entry name" value="TRANSCRIPTIONAL REPRESSOR SDPR"/>
    <property type="match status" value="1"/>
</dbReference>
<evidence type="ECO:0000313" key="5">
    <source>
        <dbReference type="EMBL" id="NKY32300.1"/>
    </source>
</evidence>
<evidence type="ECO:0000313" key="6">
    <source>
        <dbReference type="Proteomes" id="UP000565715"/>
    </source>
</evidence>
<accession>A0A846XBY7</accession>
<dbReference type="InterPro" id="IPR036390">
    <property type="entry name" value="WH_DNA-bd_sf"/>
</dbReference>
<dbReference type="InterPro" id="IPR011991">
    <property type="entry name" value="ArsR-like_HTH"/>
</dbReference>
<name>A0A846XBY7_9NOCA</name>
<keyword evidence="2" id="KW-0238">DNA-binding</keyword>
<reference evidence="5 6" key="1">
    <citation type="submission" date="2020-04" db="EMBL/GenBank/DDBJ databases">
        <title>MicrobeNet Type strains.</title>
        <authorList>
            <person name="Nicholson A.C."/>
        </authorList>
    </citation>
    <scope>NUCLEOTIDE SEQUENCE [LARGE SCALE GENOMIC DNA]</scope>
    <source>
        <strain evidence="5 6">DSM 45078</strain>
    </source>
</reference>
<gene>
    <name evidence="5" type="ORF">HGA13_04330</name>
</gene>